<accession>A0A8S1NA59</accession>
<dbReference type="AlphaFoldDB" id="A0A8S1NA59"/>
<organism evidence="1 2">
    <name type="scientific">Paramecium sonneborni</name>
    <dbReference type="NCBI Taxonomy" id="65129"/>
    <lineage>
        <taxon>Eukaryota</taxon>
        <taxon>Sar</taxon>
        <taxon>Alveolata</taxon>
        <taxon>Ciliophora</taxon>
        <taxon>Intramacronucleata</taxon>
        <taxon>Oligohymenophorea</taxon>
        <taxon>Peniculida</taxon>
        <taxon>Parameciidae</taxon>
        <taxon>Paramecium</taxon>
    </lineage>
</organism>
<gene>
    <name evidence="1" type="ORF">PSON_ATCC_30995.1.T0540163</name>
</gene>
<dbReference type="OrthoDB" id="2993351at2759"/>
<name>A0A8S1NA59_9CILI</name>
<sequence>MEQIYQGNCHCQKDQFEFLGPVEMEIIRCHCSICKMKQNHQVTDKYGRAQSLYIHYKKNIFDYLFLLRQTITFAKFLESNPFLSKIQSLHYSYYYILCSNTILCQISICDLRN</sequence>
<dbReference type="Proteomes" id="UP000692954">
    <property type="component" value="Unassembled WGS sequence"/>
</dbReference>
<evidence type="ECO:0000313" key="1">
    <source>
        <dbReference type="EMBL" id="CAD8089528.1"/>
    </source>
</evidence>
<keyword evidence="2" id="KW-1185">Reference proteome</keyword>
<comment type="caution">
    <text evidence="1">The sequence shown here is derived from an EMBL/GenBank/DDBJ whole genome shotgun (WGS) entry which is preliminary data.</text>
</comment>
<reference evidence="1" key="1">
    <citation type="submission" date="2021-01" db="EMBL/GenBank/DDBJ databases">
        <authorList>
            <consortium name="Genoscope - CEA"/>
            <person name="William W."/>
        </authorList>
    </citation>
    <scope>NUCLEOTIDE SEQUENCE</scope>
</reference>
<evidence type="ECO:0008006" key="3">
    <source>
        <dbReference type="Google" id="ProtNLM"/>
    </source>
</evidence>
<dbReference type="EMBL" id="CAJJDN010000054">
    <property type="protein sequence ID" value="CAD8089528.1"/>
    <property type="molecule type" value="Genomic_DNA"/>
</dbReference>
<evidence type="ECO:0000313" key="2">
    <source>
        <dbReference type="Proteomes" id="UP000692954"/>
    </source>
</evidence>
<protein>
    <recommendedName>
        <fullName evidence="3">CENP-V/GFA domain-containing protein</fullName>
    </recommendedName>
</protein>
<proteinExistence type="predicted"/>